<dbReference type="EMBL" id="JAZHPZ010000002">
    <property type="protein sequence ID" value="MEF2965586.1"/>
    <property type="molecule type" value="Genomic_DNA"/>
</dbReference>
<gene>
    <name evidence="1" type="ORF">V3851_07050</name>
</gene>
<name>A0ABU7VPD4_9BACL</name>
<dbReference type="RefSeq" id="WP_331845810.1">
    <property type="nucleotide sequence ID" value="NZ_JAZHPZ010000002.1"/>
</dbReference>
<evidence type="ECO:0000313" key="2">
    <source>
        <dbReference type="Proteomes" id="UP001306950"/>
    </source>
</evidence>
<organism evidence="1 2">
    <name type="scientific">Paenibacillus haidiansis</name>
    <dbReference type="NCBI Taxonomy" id="1574488"/>
    <lineage>
        <taxon>Bacteria</taxon>
        <taxon>Bacillati</taxon>
        <taxon>Bacillota</taxon>
        <taxon>Bacilli</taxon>
        <taxon>Bacillales</taxon>
        <taxon>Paenibacillaceae</taxon>
        <taxon>Paenibacillus</taxon>
    </lineage>
</organism>
<keyword evidence="2" id="KW-1185">Reference proteome</keyword>
<sequence length="101" mass="11356">MGILRILLPTPMRRRIRTLEARLELLAIRVDQLEAILEAEFPDPLSKDKLSEAVGNFMTVTIGEAVIQGTLVSVESDFLELKDIRGHPVIIPFQRISSISF</sequence>
<evidence type="ECO:0000313" key="1">
    <source>
        <dbReference type="EMBL" id="MEF2965586.1"/>
    </source>
</evidence>
<accession>A0ABU7VPD4</accession>
<proteinExistence type="predicted"/>
<evidence type="ECO:0008006" key="3">
    <source>
        <dbReference type="Google" id="ProtNLM"/>
    </source>
</evidence>
<dbReference type="Proteomes" id="UP001306950">
    <property type="component" value="Unassembled WGS sequence"/>
</dbReference>
<protein>
    <recommendedName>
        <fullName evidence="3">DUF2642 domain-containing protein</fullName>
    </recommendedName>
</protein>
<reference evidence="1 2" key="1">
    <citation type="submission" date="2024-02" db="EMBL/GenBank/DDBJ databases">
        <title>A nitrogen-fixing paenibacillus bacterium.</title>
        <authorList>
            <person name="Zhang W.L."/>
            <person name="Chen S.F."/>
        </authorList>
    </citation>
    <scope>NUCLEOTIDE SEQUENCE [LARGE SCALE GENOMIC DNA]</scope>
    <source>
        <strain evidence="1 2">M1</strain>
    </source>
</reference>
<comment type="caution">
    <text evidence="1">The sequence shown here is derived from an EMBL/GenBank/DDBJ whole genome shotgun (WGS) entry which is preliminary data.</text>
</comment>